<feature type="region of interest" description="Disordered" evidence="1">
    <location>
        <begin position="310"/>
        <end position="369"/>
    </location>
</feature>
<evidence type="ECO:0000313" key="2">
    <source>
        <dbReference type="EMBL" id="GAA5797537.1"/>
    </source>
</evidence>
<comment type="caution">
    <text evidence="2">The sequence shown here is derived from an EMBL/GenBank/DDBJ whole genome shotgun (WGS) entry which is preliminary data.</text>
</comment>
<keyword evidence="3" id="KW-1185">Reference proteome</keyword>
<dbReference type="Proteomes" id="UP001476247">
    <property type="component" value="Unassembled WGS sequence"/>
</dbReference>
<organism evidence="2 3">
    <name type="scientific">Helicostylum pulchrum</name>
    <dbReference type="NCBI Taxonomy" id="562976"/>
    <lineage>
        <taxon>Eukaryota</taxon>
        <taxon>Fungi</taxon>
        <taxon>Fungi incertae sedis</taxon>
        <taxon>Mucoromycota</taxon>
        <taxon>Mucoromycotina</taxon>
        <taxon>Mucoromycetes</taxon>
        <taxon>Mucorales</taxon>
        <taxon>Mucorineae</taxon>
        <taxon>Mucoraceae</taxon>
        <taxon>Helicostylum</taxon>
    </lineage>
</organism>
<accession>A0ABP9XRW8</accession>
<reference evidence="2 3" key="1">
    <citation type="submission" date="2024-04" db="EMBL/GenBank/DDBJ databases">
        <title>genome sequences of Mucor flavus KT1a and Helicostylum pulchrum KT1b strains isolation_sourced from the surface of a dry-aged beef.</title>
        <authorList>
            <person name="Toyotome T."/>
            <person name="Hosono M."/>
            <person name="Torimaru M."/>
            <person name="Fukuda K."/>
            <person name="Mikami N."/>
        </authorList>
    </citation>
    <scope>NUCLEOTIDE SEQUENCE [LARGE SCALE GENOMIC DNA]</scope>
    <source>
        <strain evidence="2 3">KT1b</strain>
    </source>
</reference>
<proteinExistence type="predicted"/>
<evidence type="ECO:0000256" key="1">
    <source>
        <dbReference type="SAM" id="MobiDB-lite"/>
    </source>
</evidence>
<protein>
    <submittedName>
        <fullName evidence="2">Uncharacterized protein</fullName>
    </submittedName>
</protein>
<gene>
    <name evidence="2" type="ORF">HPULCUR_002925</name>
</gene>
<dbReference type="EMBL" id="BAABUJ010000008">
    <property type="protein sequence ID" value="GAA5797537.1"/>
    <property type="molecule type" value="Genomic_DNA"/>
</dbReference>
<name>A0ABP9XRW8_9FUNG</name>
<evidence type="ECO:0000313" key="3">
    <source>
        <dbReference type="Proteomes" id="UP001476247"/>
    </source>
</evidence>
<sequence length="369" mass="42064">MLQDDNSHTKCKGIRLLAERIKDVPYEPTSATTLPNNVPQKIDILPLLMDLVARTEFDSEIHQTLMCWECITSIFTSVFSLRHYGPTLIIADQQQKRCRNSDKRMKVWKTYSKGLRRLKLFLKRNDTLLAERLLSILQSAKSTDQTLLDASVKYDVKVNPSHQGSLEVGLLKWMNELVQDYIGLPEDEDQDLLEEGSDWLDPSDGNVAEQWFDTSANVQSYVSFVVDMLFETNEDDDEKYPLLCSMVRNMKIANQKTFEKKFGQLDEKQKIKIEAALIVDSRSLSRDDEFLVLSEGDFSVPCEVENIPPVSPHKRKTPAEVEEDVDEPRQKVVKGTGDAVNTVSPVQKRKAGSMAQEPVFFNKRTKNSA</sequence>